<evidence type="ECO:0000313" key="2">
    <source>
        <dbReference type="EMBL" id="OIP85193.1"/>
    </source>
</evidence>
<dbReference type="Gene3D" id="3.40.50.150">
    <property type="entry name" value="Vaccinia Virus protein VP39"/>
    <property type="match status" value="1"/>
</dbReference>
<dbReference type="PANTHER" id="PTHR34203">
    <property type="entry name" value="METHYLTRANSFERASE, FKBM FAMILY PROTEIN"/>
    <property type="match status" value="1"/>
</dbReference>
<feature type="domain" description="Methyltransferase FkbM" evidence="1">
    <location>
        <begin position="113"/>
        <end position="262"/>
    </location>
</feature>
<dbReference type="Proteomes" id="UP000183758">
    <property type="component" value="Unassembled WGS sequence"/>
</dbReference>
<comment type="caution">
    <text evidence="2">The sequence shown here is derived from an EMBL/GenBank/DDBJ whole genome shotgun (WGS) entry which is preliminary data.</text>
</comment>
<name>A0A1J5HJ59_9BACT</name>
<dbReference type="Pfam" id="PF05050">
    <property type="entry name" value="Methyltransf_21"/>
    <property type="match status" value="1"/>
</dbReference>
<dbReference type="PANTHER" id="PTHR34203:SF15">
    <property type="entry name" value="SLL1173 PROTEIN"/>
    <property type="match status" value="1"/>
</dbReference>
<dbReference type="NCBIfam" id="TIGR01444">
    <property type="entry name" value="fkbM_fam"/>
    <property type="match status" value="1"/>
</dbReference>
<gene>
    <name evidence="2" type="ORF">AUK04_01410</name>
</gene>
<evidence type="ECO:0000259" key="1">
    <source>
        <dbReference type="Pfam" id="PF05050"/>
    </source>
</evidence>
<dbReference type="InterPro" id="IPR052514">
    <property type="entry name" value="SAM-dependent_MTase"/>
</dbReference>
<evidence type="ECO:0000313" key="3">
    <source>
        <dbReference type="Proteomes" id="UP000183758"/>
    </source>
</evidence>
<dbReference type="EMBL" id="MNZM01000033">
    <property type="protein sequence ID" value="OIP85193.1"/>
    <property type="molecule type" value="Genomic_DNA"/>
</dbReference>
<protein>
    <recommendedName>
        <fullName evidence="1">Methyltransferase FkbM domain-containing protein</fullName>
    </recommendedName>
</protein>
<dbReference type="InterPro" id="IPR006342">
    <property type="entry name" value="FkbM_mtfrase"/>
</dbReference>
<proteinExistence type="predicted"/>
<sequence length="308" mass="34437">MANALEVVKSIKAFGGTGRLSNPIGELAWVLQQTVREDCAQAKQILGDTGNQGLIENSMFYVQRMIEIGYIFTEVFVRDEYKNWQPKSDTPRIIDLGGDPGAMSALYWRYRAPNAQITVIEANPATFNVMRKNLARRGLEDIQVINAAVAGEIDGDATLYLHRPRKGYHTQDYVGKQSMTDSDAFTVTVPKVKLSTLIKEKEHIDLLKMDIEGSEGDVMCELAQSGKLGQVDQIIMEFHHDPVTNPENSLIKMLNILRIGGFTIEEAHITIGKGIRNKKKVLLNNIEDIANINSKVFLTFSAIRTQKK</sequence>
<dbReference type="AlphaFoldDB" id="A0A1J5HJ59"/>
<organism evidence="2 3">
    <name type="scientific">Candidatus Roizmanbacteria bacterium CG2_30_33_16</name>
    <dbReference type="NCBI Taxonomy" id="1805340"/>
    <lineage>
        <taxon>Bacteria</taxon>
        <taxon>Candidatus Roizmaniibacteriota</taxon>
    </lineage>
</organism>
<dbReference type="CDD" id="cd02440">
    <property type="entry name" value="AdoMet_MTases"/>
    <property type="match status" value="1"/>
</dbReference>
<dbReference type="SUPFAM" id="SSF53335">
    <property type="entry name" value="S-adenosyl-L-methionine-dependent methyltransferases"/>
    <property type="match status" value="1"/>
</dbReference>
<accession>A0A1J5HJ59</accession>
<reference evidence="2 3" key="1">
    <citation type="journal article" date="2016" name="Environ. Microbiol.">
        <title>Genomic resolution of a cold subsurface aquifer community provides metabolic insights for novel microbes adapted to high CO concentrations.</title>
        <authorList>
            <person name="Probst A.J."/>
            <person name="Castelle C.J."/>
            <person name="Singh A."/>
            <person name="Brown C.T."/>
            <person name="Anantharaman K."/>
            <person name="Sharon I."/>
            <person name="Hug L.A."/>
            <person name="Burstein D."/>
            <person name="Emerson J.B."/>
            <person name="Thomas B.C."/>
            <person name="Banfield J.F."/>
        </authorList>
    </citation>
    <scope>NUCLEOTIDE SEQUENCE [LARGE SCALE GENOMIC DNA]</scope>
    <source>
        <strain evidence="2">CG2_30_33_16</strain>
    </source>
</reference>
<dbReference type="InterPro" id="IPR029063">
    <property type="entry name" value="SAM-dependent_MTases_sf"/>
</dbReference>